<organism evidence="1 2">
    <name type="scientific">Puccinia striiformis f. sp. tritici</name>
    <dbReference type="NCBI Taxonomy" id="168172"/>
    <lineage>
        <taxon>Eukaryota</taxon>
        <taxon>Fungi</taxon>
        <taxon>Dikarya</taxon>
        <taxon>Basidiomycota</taxon>
        <taxon>Pucciniomycotina</taxon>
        <taxon>Pucciniomycetes</taxon>
        <taxon>Pucciniales</taxon>
        <taxon>Pucciniaceae</taxon>
        <taxon>Puccinia</taxon>
    </lineage>
</organism>
<protein>
    <submittedName>
        <fullName evidence="1">Uncharacterized protein</fullName>
    </submittedName>
</protein>
<dbReference type="Proteomes" id="UP001060170">
    <property type="component" value="Chromosome 14"/>
</dbReference>
<sequence>QAERRFDNAEIIFINSLQWEKKLASYAYGRRDYVHKTDIIPNVFKLVQGIRDAIDRTEKAEQGSDGHETTFFGFLSSSTNTTFSKDPNFHKFSDRLKHSRAEHAEETLKKHQETSLSNSDFQSTAPSPDCQEQRIAALGQTRDDCIYLEMSESSSSSVNQQAPSDQLNADNKANSSSTSHPPESVLNLAILDPILSAYAQPSSLHPLSNVNAGLDYLTLDDAKLSTISGSQSVLPNRGWSDELCYGTGTVYVGGLAFGGLWGFKEGWGRSKAIAAGRIGKSIPAFSSTPSSSGLSSTGSTAGMSTAASLGTGSASHTSSLGSISWRLRLNAILNGITRRGSFTGNTCGILALMYNAFNCTLDRQRGQHDQWNSVIAGGLTGALFRCTAGFQKMFIASSLMAAGAMGCLSTASPIFPLLSLLYPLFNDF</sequence>
<evidence type="ECO:0000313" key="2">
    <source>
        <dbReference type="Proteomes" id="UP001060170"/>
    </source>
</evidence>
<keyword evidence="2" id="KW-1185">Reference proteome</keyword>
<proteinExistence type="predicted"/>
<reference evidence="1 2" key="3">
    <citation type="journal article" date="2022" name="Microbiol. Spectr.">
        <title>Folding features and dynamics of 3D genome architecture in plant fungal pathogens.</title>
        <authorList>
            <person name="Xia C."/>
        </authorList>
    </citation>
    <scope>NUCLEOTIDE SEQUENCE [LARGE SCALE GENOMIC DNA]</scope>
    <source>
        <strain evidence="1 2">93-210</strain>
    </source>
</reference>
<accession>A0ACC0DWS3</accession>
<gene>
    <name evidence="1" type="ORF">MJO28_014092</name>
</gene>
<feature type="non-terminal residue" evidence="1">
    <location>
        <position position="1"/>
    </location>
</feature>
<dbReference type="EMBL" id="CM045878">
    <property type="protein sequence ID" value="KAI7940440.1"/>
    <property type="molecule type" value="Genomic_DNA"/>
</dbReference>
<reference evidence="2" key="2">
    <citation type="journal article" date="2018" name="Mol. Plant Microbe Interact.">
        <title>Genome sequence resources for the wheat stripe rust pathogen (Puccinia striiformis f. sp. tritici) and the barley stripe rust pathogen (Puccinia striiformis f. sp. hordei).</title>
        <authorList>
            <person name="Xia C."/>
            <person name="Wang M."/>
            <person name="Yin C."/>
            <person name="Cornejo O.E."/>
            <person name="Hulbert S.H."/>
            <person name="Chen X."/>
        </authorList>
    </citation>
    <scope>NUCLEOTIDE SEQUENCE [LARGE SCALE GENOMIC DNA]</scope>
    <source>
        <strain evidence="2">93-210</strain>
    </source>
</reference>
<name>A0ACC0DWS3_9BASI</name>
<reference evidence="2" key="1">
    <citation type="journal article" date="2018" name="BMC Genomics">
        <title>Genomic insights into host adaptation between the wheat stripe rust pathogen (Puccinia striiformis f. sp. tritici) and the barley stripe rust pathogen (Puccinia striiformis f. sp. hordei).</title>
        <authorList>
            <person name="Xia C."/>
            <person name="Wang M."/>
            <person name="Yin C."/>
            <person name="Cornejo O.E."/>
            <person name="Hulbert S.H."/>
            <person name="Chen X."/>
        </authorList>
    </citation>
    <scope>NUCLEOTIDE SEQUENCE [LARGE SCALE GENOMIC DNA]</scope>
    <source>
        <strain evidence="2">93-210</strain>
    </source>
</reference>
<comment type="caution">
    <text evidence="1">The sequence shown here is derived from an EMBL/GenBank/DDBJ whole genome shotgun (WGS) entry which is preliminary data.</text>
</comment>
<evidence type="ECO:0000313" key="1">
    <source>
        <dbReference type="EMBL" id="KAI7940440.1"/>
    </source>
</evidence>